<feature type="compositionally biased region" description="Low complexity" evidence="1">
    <location>
        <begin position="329"/>
        <end position="339"/>
    </location>
</feature>
<evidence type="ECO:0000256" key="1">
    <source>
        <dbReference type="SAM" id="MobiDB-lite"/>
    </source>
</evidence>
<accession>A0ABY7HIJ1</accession>
<dbReference type="RefSeq" id="WP_269041239.1">
    <property type="nucleotide sequence ID" value="NZ_CP114040.1"/>
</dbReference>
<reference evidence="3" key="1">
    <citation type="submission" date="2022-11" db="EMBL/GenBank/DDBJ databases">
        <title>Minimal conservation of predation-associated metabolite biosynthetic gene clusters underscores biosynthetic potential of Myxococcota including descriptions for ten novel species: Archangium lansinium sp. nov., Myxococcus landrumus sp. nov., Nannocystis bai.</title>
        <authorList>
            <person name="Ahearne A."/>
            <person name="Stevens C."/>
            <person name="Dowd S."/>
        </authorList>
    </citation>
    <scope>NUCLEOTIDE SEQUENCE</scope>
    <source>
        <strain evidence="3">Fl3</strain>
    </source>
</reference>
<feature type="region of interest" description="Disordered" evidence="1">
    <location>
        <begin position="321"/>
        <end position="368"/>
    </location>
</feature>
<feature type="chain" id="PRO_5046487203" description="MYXO-CTERM domain-containing protein" evidence="2">
    <location>
        <begin position="28"/>
        <end position="405"/>
    </location>
</feature>
<evidence type="ECO:0000313" key="3">
    <source>
        <dbReference type="EMBL" id="WAS98882.1"/>
    </source>
</evidence>
<dbReference type="EMBL" id="CP114040">
    <property type="protein sequence ID" value="WAS98882.1"/>
    <property type="molecule type" value="Genomic_DNA"/>
</dbReference>
<dbReference type="Proteomes" id="UP001164459">
    <property type="component" value="Chromosome"/>
</dbReference>
<name>A0ABY7HIJ1_9BACT</name>
<evidence type="ECO:0000313" key="4">
    <source>
        <dbReference type="Proteomes" id="UP001164459"/>
    </source>
</evidence>
<proteinExistence type="predicted"/>
<sequence length="405" mass="42410">MALNSSVQAMTLALAGAAVLLPGEAEACSPAECAYVDAWQSLQPINAQAIPIDGVLLLRGAQSGDSPEEEWLDKIELTVTLDGQPIAGAVEAAGIRDVLLWRPAAPLEPGEYQAVGSLDNPAYDFPFDYCSVDLTLDFGFTVVAEPSAPLVPPLVESSTMVIVRETETLTSLVCCEGAVPYSYSFDCGGGGEYVGWEDGFCAAHQGFGSLRVEVTVDTKLPPATSAMVKRELIIDGESQSAELLDAMAFGDSKPFCTTVLLTNLATGETATSEQTCHGSEPEIMAQLGDVAIDPGDELLENCSEPAYTCEVAASGDRWDLNKCAPWAPDEPTGGDPTEGPGSGGDDTGDGTDGPASGGQDGLVEHGCACDSRAPSPFGALLLLGLGLLRPRRRRSRWRYVPKDSS</sequence>
<gene>
    <name evidence="3" type="ORF">O0S08_22355</name>
</gene>
<evidence type="ECO:0000256" key="2">
    <source>
        <dbReference type="SAM" id="SignalP"/>
    </source>
</evidence>
<feature type="signal peptide" evidence="2">
    <location>
        <begin position="1"/>
        <end position="27"/>
    </location>
</feature>
<protein>
    <recommendedName>
        <fullName evidence="5">MYXO-CTERM domain-containing protein</fullName>
    </recommendedName>
</protein>
<organism evidence="3 4">
    <name type="scientific">Nannocystis punicea</name>
    <dbReference type="NCBI Taxonomy" id="2995304"/>
    <lineage>
        <taxon>Bacteria</taxon>
        <taxon>Pseudomonadati</taxon>
        <taxon>Myxococcota</taxon>
        <taxon>Polyangia</taxon>
        <taxon>Nannocystales</taxon>
        <taxon>Nannocystaceae</taxon>
        <taxon>Nannocystis</taxon>
    </lineage>
</organism>
<keyword evidence="2" id="KW-0732">Signal</keyword>
<keyword evidence="4" id="KW-1185">Reference proteome</keyword>
<evidence type="ECO:0008006" key="5">
    <source>
        <dbReference type="Google" id="ProtNLM"/>
    </source>
</evidence>